<feature type="region of interest" description="Disordered" evidence="1">
    <location>
        <begin position="1"/>
        <end position="39"/>
    </location>
</feature>
<accession>A0A4C1Z7W5</accession>
<dbReference type="STRING" id="151549.A0A4C1Z7W5"/>
<dbReference type="AlphaFoldDB" id="A0A4C1Z7W5"/>
<dbReference type="GO" id="GO:0003676">
    <property type="term" value="F:nucleic acid binding"/>
    <property type="evidence" value="ECO:0007669"/>
    <property type="project" value="InterPro"/>
</dbReference>
<protein>
    <recommendedName>
        <fullName evidence="4">Mariner Mos1 transposase</fullName>
    </recommendedName>
</protein>
<evidence type="ECO:0000256" key="1">
    <source>
        <dbReference type="SAM" id="MobiDB-lite"/>
    </source>
</evidence>
<organism evidence="2 3">
    <name type="scientific">Eumeta variegata</name>
    <name type="common">Bagworm moth</name>
    <name type="synonym">Eumeta japonica</name>
    <dbReference type="NCBI Taxonomy" id="151549"/>
    <lineage>
        <taxon>Eukaryota</taxon>
        <taxon>Metazoa</taxon>
        <taxon>Ecdysozoa</taxon>
        <taxon>Arthropoda</taxon>
        <taxon>Hexapoda</taxon>
        <taxon>Insecta</taxon>
        <taxon>Pterygota</taxon>
        <taxon>Neoptera</taxon>
        <taxon>Endopterygota</taxon>
        <taxon>Lepidoptera</taxon>
        <taxon>Glossata</taxon>
        <taxon>Ditrysia</taxon>
        <taxon>Tineoidea</taxon>
        <taxon>Psychidae</taxon>
        <taxon>Oiketicinae</taxon>
        <taxon>Eumeta</taxon>
    </lineage>
</organism>
<dbReference type="InterPro" id="IPR052709">
    <property type="entry name" value="Transposase-MT_Hybrid"/>
</dbReference>
<reference evidence="2 3" key="1">
    <citation type="journal article" date="2019" name="Commun. Biol.">
        <title>The bagworm genome reveals a unique fibroin gene that provides high tensile strength.</title>
        <authorList>
            <person name="Kono N."/>
            <person name="Nakamura H."/>
            <person name="Ohtoshi R."/>
            <person name="Tomita M."/>
            <person name="Numata K."/>
            <person name="Arakawa K."/>
        </authorList>
    </citation>
    <scope>NUCLEOTIDE SEQUENCE [LARGE SCALE GENOMIC DNA]</scope>
</reference>
<evidence type="ECO:0000313" key="2">
    <source>
        <dbReference type="EMBL" id="GBP83780.1"/>
    </source>
</evidence>
<proteinExistence type="predicted"/>
<sequence>MSFNHTIDIYPPSSDVVHPESDLPPSAGAGGQPNPLGNELSFSGRAFSEAQESGIAPLWKFMPHVLLRRRRPGGRRLVLLRLGLHDEAPFLATVYNWFNKVQRGRTDLTDDLREGRPSKATTGDNISVLRLMIKTNIRVTYKQIRTNLGIGMSQMHKILHEHLTVRKLCTRWIPNNFTDAQKLRYINRCCEMMQRFACSNAVYDLVTGEESWIFCYHPEIKRRSVQWVFSFEELPTKVRRGRSVGGRKKMVAFSFGMRGLYETIVLEYKKKAVNADWYSVNCLPFVLQKVRGKRSRSRIHLHHEHASLHTATV</sequence>
<dbReference type="Proteomes" id="UP000299102">
    <property type="component" value="Unassembled WGS sequence"/>
</dbReference>
<dbReference type="OrthoDB" id="10017160at2759"/>
<dbReference type="InterPro" id="IPR036397">
    <property type="entry name" value="RNaseH_sf"/>
</dbReference>
<dbReference type="EMBL" id="BGZK01001639">
    <property type="protein sequence ID" value="GBP83780.1"/>
    <property type="molecule type" value="Genomic_DNA"/>
</dbReference>
<dbReference type="PANTHER" id="PTHR46060:SF1">
    <property type="entry name" value="MARINER MOS1 TRANSPOSASE-LIKE PROTEIN"/>
    <property type="match status" value="1"/>
</dbReference>
<name>A0A4C1Z7W5_EUMVA</name>
<gene>
    <name evidence="2" type="ORF">EVAR_59846_1</name>
</gene>
<evidence type="ECO:0000313" key="3">
    <source>
        <dbReference type="Proteomes" id="UP000299102"/>
    </source>
</evidence>
<keyword evidence="3" id="KW-1185">Reference proteome</keyword>
<evidence type="ECO:0008006" key="4">
    <source>
        <dbReference type="Google" id="ProtNLM"/>
    </source>
</evidence>
<comment type="caution">
    <text evidence="2">The sequence shown here is derived from an EMBL/GenBank/DDBJ whole genome shotgun (WGS) entry which is preliminary data.</text>
</comment>
<dbReference type="PANTHER" id="PTHR46060">
    <property type="entry name" value="MARINER MOS1 TRANSPOSASE-LIKE PROTEIN"/>
    <property type="match status" value="1"/>
</dbReference>
<dbReference type="Gene3D" id="3.30.420.10">
    <property type="entry name" value="Ribonuclease H-like superfamily/Ribonuclease H"/>
    <property type="match status" value="1"/>
</dbReference>